<dbReference type="GO" id="GO:0004252">
    <property type="term" value="F:serine-type endopeptidase activity"/>
    <property type="evidence" value="ECO:0007669"/>
    <property type="project" value="InterPro"/>
</dbReference>
<dbReference type="PROSITE" id="PS50240">
    <property type="entry name" value="TRYPSIN_DOM"/>
    <property type="match status" value="1"/>
</dbReference>
<feature type="non-terminal residue" evidence="7">
    <location>
        <position position="1"/>
    </location>
</feature>
<dbReference type="InterPro" id="IPR043504">
    <property type="entry name" value="Peptidase_S1_PA_chymotrypsin"/>
</dbReference>
<comment type="similarity">
    <text evidence="4">Belongs to the peptidase S1 family. CLIP subfamily.</text>
</comment>
<dbReference type="GO" id="GO:0006508">
    <property type="term" value="P:proteolysis"/>
    <property type="evidence" value="ECO:0007669"/>
    <property type="project" value="InterPro"/>
</dbReference>
<name>A0A1B6EK43_9HEMI</name>
<dbReference type="InterPro" id="IPR009003">
    <property type="entry name" value="Peptidase_S1_PA"/>
</dbReference>
<sequence>TDEPVTDEPVTDEPVTTDVPSTTEDGDDDDEDYDYGDVEDEPVTTDVPSTTEDCDDDDEDYDYGDVEDEIGTDLTKHDQFRLIFHDENCGRSKRLPSSKSIGGRNADMGKYPWMARLIYRSFRKDFELGDCGGSLINKRYVLTAAHCCSTEKDTTLAFVRLGEYDIHHTKDCFMGTCPPQPLDIEPEWIDTHPRYQKKNEFYKDICLIRLYEDVEFTDYIQPICLPSVIETDERNLHNKKMTVAGWGAIENGPKAKVPHVLQEVDVVVRPTDVCNSTLDWESQICAAGTKPAQKPCPGDTGGPLMYYNTTGDSNRYVLMGIVAGGIPCSNSDPDANTAVFTRVSNAMLWILDNIREY</sequence>
<feature type="compositionally biased region" description="Acidic residues" evidence="5">
    <location>
        <begin position="24"/>
        <end position="43"/>
    </location>
</feature>
<evidence type="ECO:0000256" key="5">
    <source>
        <dbReference type="SAM" id="MobiDB-lite"/>
    </source>
</evidence>
<keyword evidence="3" id="KW-0325">Glycoprotein</keyword>
<dbReference type="InterPro" id="IPR051487">
    <property type="entry name" value="Ser/Thr_Proteases_Immune/Dev"/>
</dbReference>
<dbReference type="InterPro" id="IPR001314">
    <property type="entry name" value="Peptidase_S1A"/>
</dbReference>
<dbReference type="FunFam" id="2.40.10.10:FF:000028">
    <property type="entry name" value="Serine protease easter"/>
    <property type="match status" value="1"/>
</dbReference>
<organism evidence="7">
    <name type="scientific">Cuerna arida</name>
    <dbReference type="NCBI Taxonomy" id="1464854"/>
    <lineage>
        <taxon>Eukaryota</taxon>
        <taxon>Metazoa</taxon>
        <taxon>Ecdysozoa</taxon>
        <taxon>Arthropoda</taxon>
        <taxon>Hexapoda</taxon>
        <taxon>Insecta</taxon>
        <taxon>Pterygota</taxon>
        <taxon>Neoptera</taxon>
        <taxon>Paraneoptera</taxon>
        <taxon>Hemiptera</taxon>
        <taxon>Auchenorrhyncha</taxon>
        <taxon>Membracoidea</taxon>
        <taxon>Cicadellidae</taxon>
        <taxon>Cicadellinae</taxon>
        <taxon>Proconiini</taxon>
        <taxon>Cuerna</taxon>
    </lineage>
</organism>
<keyword evidence="2" id="KW-1015">Disulfide bond</keyword>
<dbReference type="Gene3D" id="2.40.10.10">
    <property type="entry name" value="Trypsin-like serine proteases"/>
    <property type="match status" value="2"/>
</dbReference>
<evidence type="ECO:0000256" key="4">
    <source>
        <dbReference type="ARBA" id="ARBA00024195"/>
    </source>
</evidence>
<dbReference type="Pfam" id="PF00089">
    <property type="entry name" value="Trypsin"/>
    <property type="match status" value="1"/>
</dbReference>
<dbReference type="SUPFAM" id="SSF50494">
    <property type="entry name" value="Trypsin-like serine proteases"/>
    <property type="match status" value="1"/>
</dbReference>
<dbReference type="PRINTS" id="PR00722">
    <property type="entry name" value="CHYMOTRYPSIN"/>
</dbReference>
<proteinExistence type="inferred from homology"/>
<dbReference type="AlphaFoldDB" id="A0A1B6EK43"/>
<accession>A0A1B6EK43</accession>
<dbReference type="SMART" id="SM00020">
    <property type="entry name" value="Tryp_SPc"/>
    <property type="match status" value="1"/>
</dbReference>
<evidence type="ECO:0000256" key="1">
    <source>
        <dbReference type="ARBA" id="ARBA00022729"/>
    </source>
</evidence>
<dbReference type="PROSITE" id="PS00134">
    <property type="entry name" value="TRYPSIN_HIS"/>
    <property type="match status" value="1"/>
</dbReference>
<feature type="compositionally biased region" description="Acidic residues" evidence="5">
    <location>
        <begin position="1"/>
        <end position="11"/>
    </location>
</feature>
<feature type="region of interest" description="Disordered" evidence="5">
    <location>
        <begin position="1"/>
        <end position="60"/>
    </location>
</feature>
<keyword evidence="1" id="KW-0732">Signal</keyword>
<dbReference type="PANTHER" id="PTHR24256">
    <property type="entry name" value="TRYPTASE-RELATED"/>
    <property type="match status" value="1"/>
</dbReference>
<protein>
    <recommendedName>
        <fullName evidence="6">Peptidase S1 domain-containing protein</fullName>
    </recommendedName>
</protein>
<dbReference type="InterPro" id="IPR001254">
    <property type="entry name" value="Trypsin_dom"/>
</dbReference>
<evidence type="ECO:0000256" key="2">
    <source>
        <dbReference type="ARBA" id="ARBA00023157"/>
    </source>
</evidence>
<evidence type="ECO:0000256" key="3">
    <source>
        <dbReference type="ARBA" id="ARBA00023180"/>
    </source>
</evidence>
<dbReference type="InterPro" id="IPR018114">
    <property type="entry name" value="TRYPSIN_HIS"/>
</dbReference>
<gene>
    <name evidence="7" type="ORF">g.13955</name>
</gene>
<evidence type="ECO:0000313" key="7">
    <source>
        <dbReference type="EMBL" id="JAS38309.1"/>
    </source>
</evidence>
<feature type="domain" description="Peptidase S1" evidence="6">
    <location>
        <begin position="100"/>
        <end position="355"/>
    </location>
</feature>
<evidence type="ECO:0000259" key="6">
    <source>
        <dbReference type="PROSITE" id="PS50240"/>
    </source>
</evidence>
<dbReference type="EMBL" id="GECZ01031460">
    <property type="protein sequence ID" value="JAS38309.1"/>
    <property type="molecule type" value="Transcribed_RNA"/>
</dbReference>
<dbReference type="CDD" id="cd00190">
    <property type="entry name" value="Tryp_SPc"/>
    <property type="match status" value="1"/>
</dbReference>
<reference evidence="7" key="1">
    <citation type="submission" date="2015-11" db="EMBL/GenBank/DDBJ databases">
        <title>De novo transcriptome assembly of four potential Pierce s Disease insect vectors from Arizona vineyards.</title>
        <authorList>
            <person name="Tassone E.E."/>
        </authorList>
    </citation>
    <scope>NUCLEOTIDE SEQUENCE</scope>
</reference>